<evidence type="ECO:0000313" key="1">
    <source>
        <dbReference type="EMBL" id="RUS71480.1"/>
    </source>
</evidence>
<proteinExistence type="predicted"/>
<dbReference type="Proteomes" id="UP000271974">
    <property type="component" value="Unassembled WGS sequence"/>
</dbReference>
<dbReference type="EMBL" id="RQTK01001204">
    <property type="protein sequence ID" value="RUS71480.1"/>
    <property type="molecule type" value="Genomic_DNA"/>
</dbReference>
<name>A0A433SQE7_ELYCH</name>
<accession>A0A433SQE7</accession>
<comment type="caution">
    <text evidence="1">The sequence shown here is derived from an EMBL/GenBank/DDBJ whole genome shotgun (WGS) entry which is preliminary data.</text>
</comment>
<sequence>MRHVNLYVCRMPKIGWKVDTDIRDNVFEYLYTFQPDIFIIDTSTELLLDNDGETFNEIKNELSVACKHHVILTETVNTYMFQENQYEYTSSYDIGYRLVFLGYHKERCATNAFSLMKMLTRVRRLPAVERILFDSMKENALQHANKNEQYDNTFNDDFNINFNTNGCPVDMKRVLPRPPRTTKVSFIKYILTCRYLDSTNECGDDSIDAADSEYEIKSTRSPPLELVKEMFKKGIDVDEIPQVGTDLDRFVLVQNSISLNFLIDIFKQLYL</sequence>
<evidence type="ECO:0000313" key="2">
    <source>
        <dbReference type="Proteomes" id="UP000271974"/>
    </source>
</evidence>
<gene>
    <name evidence="1" type="ORF">EGW08_020731</name>
</gene>
<dbReference type="AlphaFoldDB" id="A0A433SQE7"/>
<organism evidence="1 2">
    <name type="scientific">Elysia chlorotica</name>
    <name type="common">Eastern emerald elysia</name>
    <name type="synonym">Sea slug</name>
    <dbReference type="NCBI Taxonomy" id="188477"/>
    <lineage>
        <taxon>Eukaryota</taxon>
        <taxon>Metazoa</taxon>
        <taxon>Spiralia</taxon>
        <taxon>Lophotrochozoa</taxon>
        <taxon>Mollusca</taxon>
        <taxon>Gastropoda</taxon>
        <taxon>Heterobranchia</taxon>
        <taxon>Euthyneura</taxon>
        <taxon>Panpulmonata</taxon>
        <taxon>Sacoglossa</taxon>
        <taxon>Placobranchoidea</taxon>
        <taxon>Plakobranchidae</taxon>
        <taxon>Elysia</taxon>
    </lineage>
</organism>
<protein>
    <submittedName>
        <fullName evidence="1">Uncharacterized protein</fullName>
    </submittedName>
</protein>
<keyword evidence="2" id="KW-1185">Reference proteome</keyword>
<reference evidence="1 2" key="1">
    <citation type="submission" date="2019-01" db="EMBL/GenBank/DDBJ databases">
        <title>A draft genome assembly of the solar-powered sea slug Elysia chlorotica.</title>
        <authorList>
            <person name="Cai H."/>
            <person name="Li Q."/>
            <person name="Fang X."/>
            <person name="Li J."/>
            <person name="Curtis N.E."/>
            <person name="Altenburger A."/>
            <person name="Shibata T."/>
            <person name="Feng M."/>
            <person name="Maeda T."/>
            <person name="Schwartz J.A."/>
            <person name="Shigenobu S."/>
            <person name="Lundholm N."/>
            <person name="Nishiyama T."/>
            <person name="Yang H."/>
            <person name="Hasebe M."/>
            <person name="Li S."/>
            <person name="Pierce S.K."/>
            <person name="Wang J."/>
        </authorList>
    </citation>
    <scope>NUCLEOTIDE SEQUENCE [LARGE SCALE GENOMIC DNA]</scope>
    <source>
        <strain evidence="1">EC2010</strain>
        <tissue evidence="1">Whole organism of an adult</tissue>
    </source>
</reference>